<dbReference type="Gene3D" id="3.40.50.720">
    <property type="entry name" value="NAD(P)-binding Rossmann-like Domain"/>
    <property type="match status" value="1"/>
</dbReference>
<dbReference type="CDD" id="cd05311">
    <property type="entry name" value="NAD_bind_2_malic_enz"/>
    <property type="match status" value="1"/>
</dbReference>
<dbReference type="InterPro" id="IPR012302">
    <property type="entry name" value="Malic_NAD-bd"/>
</dbReference>
<dbReference type="InterPro" id="IPR036291">
    <property type="entry name" value="NAD(P)-bd_dom_sf"/>
</dbReference>
<gene>
    <name evidence="5" type="primary">ytsJ</name>
    <name evidence="5" type="ORF">TBCH5v1_0011</name>
</gene>
<organism evidence="5 6">
    <name type="scientific">Thermococcus barophilus</name>
    <dbReference type="NCBI Taxonomy" id="55802"/>
    <lineage>
        <taxon>Archaea</taxon>
        <taxon>Methanobacteriati</taxon>
        <taxon>Methanobacteriota</taxon>
        <taxon>Thermococci</taxon>
        <taxon>Thermococcales</taxon>
        <taxon>Thermococcaceae</taxon>
        <taxon>Thermococcus</taxon>
    </lineage>
</organism>
<dbReference type="EMBL" id="CP013050">
    <property type="protein sequence ID" value="ALM73992.1"/>
    <property type="molecule type" value="Genomic_DNA"/>
</dbReference>
<evidence type="ECO:0000259" key="4">
    <source>
        <dbReference type="SMART" id="SM01274"/>
    </source>
</evidence>
<sequence>MKSMSLQKKNWYELAENLHRYYGGKIEVVPKVPLKSFDEFSIWYTPGVAEPCRRIYKALKEQNEDLSFEYTCRWNYAAVISNGTRVLGLGDIGPEAGFPVMEGKALLFKYLGGVDAVPVVINERDPEKFIYIVKALEPSFGAVNLEDIRSPDCFYILERLKEIMEIPVWHDDQDGTALVTIAALINALKLTGRKIEDTKIAIIGAGAANIATYKYLKVLGADPRNVVVVDSKGILHSEREDIEKLKKTNPWKYNITIETNPEKRGGIPEALEGADVVIAASRPGPGVIKKEWIKKMDKDPIVFALANPVPEIWPWEAEEAGAKIVATGRGDFPNQVNNSLGFPAIFRGVLTVRAKKMVDEMFVAAAYAIAEYTEETGMHEKRIVASMDETELYVKESIAVAEKAIELGLARRKLSRSELEAEIRDLIERPKKWVTLGRKFGLIKDYSEDI</sequence>
<dbReference type="InterPro" id="IPR012301">
    <property type="entry name" value="Malic_N_dom"/>
</dbReference>
<proteinExistence type="inferred from homology"/>
<dbReference type="Gene3D" id="3.40.50.10380">
    <property type="entry name" value="Malic enzyme, N-terminal domain"/>
    <property type="match status" value="1"/>
</dbReference>
<dbReference type="SMART" id="SM00919">
    <property type="entry name" value="Malic_M"/>
    <property type="match status" value="1"/>
</dbReference>
<dbReference type="PANTHER" id="PTHR43237">
    <property type="entry name" value="NADP-DEPENDENT MALIC ENZYME"/>
    <property type="match status" value="1"/>
</dbReference>
<dbReference type="GO" id="GO:0051287">
    <property type="term" value="F:NAD binding"/>
    <property type="evidence" value="ECO:0007669"/>
    <property type="project" value="InterPro"/>
</dbReference>
<accession>A0A0S1X8A8</accession>
<dbReference type="AlphaFoldDB" id="A0A0S1X8A8"/>
<protein>
    <submittedName>
        <fullName evidence="5">Malate dehydrogenase (Oxaloacetate-decarboxylating)</fullName>
        <ecNumber evidence="5">1.1.1.38</ecNumber>
    </submittedName>
</protein>
<dbReference type="InterPro" id="IPR001891">
    <property type="entry name" value="Malic_OxRdtase"/>
</dbReference>
<dbReference type="Proteomes" id="UP000066042">
    <property type="component" value="Chromosome"/>
</dbReference>
<dbReference type="PATRIC" id="fig|55802.8.peg.11"/>
<evidence type="ECO:0000256" key="1">
    <source>
        <dbReference type="ARBA" id="ARBA00008785"/>
    </source>
</evidence>
<dbReference type="PANTHER" id="PTHR43237:SF4">
    <property type="entry name" value="NADP-DEPENDENT MALIC ENZYME"/>
    <property type="match status" value="1"/>
</dbReference>
<evidence type="ECO:0000313" key="5">
    <source>
        <dbReference type="EMBL" id="ALM73992.1"/>
    </source>
</evidence>
<dbReference type="GO" id="GO:0016616">
    <property type="term" value="F:oxidoreductase activity, acting on the CH-OH group of donors, NAD or NADP as acceptor"/>
    <property type="evidence" value="ECO:0007669"/>
    <property type="project" value="InterPro"/>
</dbReference>
<dbReference type="InterPro" id="IPR037062">
    <property type="entry name" value="Malic_N_dom_sf"/>
</dbReference>
<keyword evidence="2 5" id="KW-0560">Oxidoreductase</keyword>
<dbReference type="GO" id="GO:0004470">
    <property type="term" value="F:malic enzyme activity"/>
    <property type="evidence" value="ECO:0007669"/>
    <property type="project" value="InterPro"/>
</dbReference>
<dbReference type="PIRSF" id="PIRSF000106">
    <property type="entry name" value="ME"/>
    <property type="match status" value="1"/>
</dbReference>
<feature type="domain" description="Malic enzyme N-terminal" evidence="4">
    <location>
        <begin position="23"/>
        <end position="161"/>
    </location>
</feature>
<dbReference type="InterPro" id="IPR045213">
    <property type="entry name" value="Malic_NAD-bd_bact_type"/>
</dbReference>
<dbReference type="SUPFAM" id="SSF51735">
    <property type="entry name" value="NAD(P)-binding Rossmann-fold domains"/>
    <property type="match status" value="1"/>
</dbReference>
<dbReference type="SUPFAM" id="SSF53223">
    <property type="entry name" value="Aminoacid dehydrogenase-like, N-terminal domain"/>
    <property type="match status" value="1"/>
</dbReference>
<evidence type="ECO:0000259" key="3">
    <source>
        <dbReference type="SMART" id="SM00919"/>
    </source>
</evidence>
<evidence type="ECO:0000256" key="2">
    <source>
        <dbReference type="ARBA" id="ARBA00023002"/>
    </source>
</evidence>
<dbReference type="Pfam" id="PF00390">
    <property type="entry name" value="malic"/>
    <property type="match status" value="1"/>
</dbReference>
<comment type="similarity">
    <text evidence="1">Belongs to the malic enzymes family.</text>
</comment>
<evidence type="ECO:0000313" key="6">
    <source>
        <dbReference type="Proteomes" id="UP000066042"/>
    </source>
</evidence>
<dbReference type="InterPro" id="IPR051674">
    <property type="entry name" value="Malate_Decarboxylase"/>
</dbReference>
<reference evidence="5 6" key="1">
    <citation type="journal article" date="2016" name="Genome Announc.">
        <title>Complete genome sequence of the hyperthermophilic and piezophilic archaeon Thermococcus barophilus Ch5, capable of growth at the expense of hydrogenogenesis from carbon monoxide and formate.</title>
        <authorList>
            <person name="Oger P."/>
            <person name="Sokolova T.G."/>
            <person name="Kozhevnikova D.A."/>
            <person name="Taranov E.A."/>
            <person name="Vannier P."/>
            <person name="Lee H.S."/>
            <person name="Kwon K.K."/>
            <person name="Kang S.G."/>
            <person name="Lee J.H."/>
            <person name="Bonch-Osmolovskaya E.A."/>
            <person name="Lebedinsky A.V."/>
        </authorList>
    </citation>
    <scope>NUCLEOTIDE SEQUENCE [LARGE SCALE GENOMIC DNA]</scope>
    <source>
        <strain evidence="6">Ch5</strain>
    </source>
</reference>
<dbReference type="EC" id="1.1.1.38" evidence="5"/>
<dbReference type="SMART" id="SM01274">
    <property type="entry name" value="malic"/>
    <property type="match status" value="1"/>
</dbReference>
<name>A0A0S1X8A8_THEBA</name>
<dbReference type="InterPro" id="IPR046346">
    <property type="entry name" value="Aminoacid_DH-like_N_sf"/>
</dbReference>
<feature type="domain" description="Malic enzyme NAD-binding" evidence="3">
    <location>
        <begin position="173"/>
        <end position="405"/>
    </location>
</feature>
<dbReference type="STRING" id="55802.TBCH5v1_0011"/>
<dbReference type="Pfam" id="PF03949">
    <property type="entry name" value="Malic_M"/>
    <property type="match status" value="1"/>
</dbReference>